<dbReference type="Proteomes" id="UP000242638">
    <property type="component" value="Unassembled WGS sequence"/>
</dbReference>
<name>A0A3P9NDW4_POERE</name>
<reference evidence="1" key="3">
    <citation type="submission" date="2025-09" db="UniProtKB">
        <authorList>
            <consortium name="Ensembl"/>
        </authorList>
    </citation>
    <scope>IDENTIFICATION</scope>
    <source>
        <strain evidence="1">Guanapo</strain>
    </source>
</reference>
<dbReference type="Ensembl" id="ENSPRET00000007848.1">
    <property type="protein sequence ID" value="ENSPREP00000007756.1"/>
    <property type="gene ID" value="ENSPREG00000005319.1"/>
</dbReference>
<accession>A0A3P9NDW4</accession>
<evidence type="ECO:0000313" key="1">
    <source>
        <dbReference type="Ensembl" id="ENSPREP00000007756.1"/>
    </source>
</evidence>
<reference evidence="1" key="2">
    <citation type="submission" date="2025-08" db="UniProtKB">
        <authorList>
            <consortium name="Ensembl"/>
        </authorList>
    </citation>
    <scope>IDENTIFICATION</scope>
    <source>
        <strain evidence="1">Guanapo</strain>
    </source>
</reference>
<evidence type="ECO:0000313" key="2">
    <source>
        <dbReference type="Proteomes" id="UP000242638"/>
    </source>
</evidence>
<sequence>MLIIFFVWKWSVKSHLMGTVPLPSNPNDAKLVTPVEFHTSSNNTRELQYVWSAGFTAACTVQWLQYCSHCILYIALAA</sequence>
<organism evidence="1 2">
    <name type="scientific">Poecilia reticulata</name>
    <name type="common">Guppy</name>
    <name type="synonym">Acanthophacelus reticulatus</name>
    <dbReference type="NCBI Taxonomy" id="8081"/>
    <lineage>
        <taxon>Eukaryota</taxon>
        <taxon>Metazoa</taxon>
        <taxon>Chordata</taxon>
        <taxon>Craniata</taxon>
        <taxon>Vertebrata</taxon>
        <taxon>Euteleostomi</taxon>
        <taxon>Actinopterygii</taxon>
        <taxon>Neopterygii</taxon>
        <taxon>Teleostei</taxon>
        <taxon>Neoteleostei</taxon>
        <taxon>Acanthomorphata</taxon>
        <taxon>Ovalentaria</taxon>
        <taxon>Atherinomorphae</taxon>
        <taxon>Cyprinodontiformes</taxon>
        <taxon>Poeciliidae</taxon>
        <taxon>Poeciliinae</taxon>
        <taxon>Poecilia</taxon>
    </lineage>
</organism>
<keyword evidence="2" id="KW-1185">Reference proteome</keyword>
<reference evidence="2" key="1">
    <citation type="submission" date="2013-11" db="EMBL/GenBank/DDBJ databases">
        <title>The genomic landscape of the Guanapo guppy.</title>
        <authorList>
            <person name="Kuenstner A."/>
            <person name="Dreyer C."/>
        </authorList>
    </citation>
    <scope>NUCLEOTIDE SEQUENCE</scope>
    <source>
        <strain evidence="2">Guanapo</strain>
    </source>
</reference>
<dbReference type="AlphaFoldDB" id="A0A3P9NDW4"/>
<proteinExistence type="predicted"/>
<protein>
    <submittedName>
        <fullName evidence="1">Uncharacterized protein</fullName>
    </submittedName>
</protein>